<dbReference type="Proteomes" id="UP000076962">
    <property type="component" value="Unassembled WGS sequence"/>
</dbReference>
<dbReference type="AlphaFoldDB" id="A0A176RVI1"/>
<comment type="caution">
    <text evidence="1">The sequence shown here is derived from an EMBL/GenBank/DDBJ whole genome shotgun (WGS) entry which is preliminary data.</text>
</comment>
<name>A0A176RVI1_9GAMM</name>
<organism evidence="1 2">
    <name type="scientific">Candidatus Thiomargarita nelsonii</name>
    <dbReference type="NCBI Taxonomy" id="1003181"/>
    <lineage>
        <taxon>Bacteria</taxon>
        <taxon>Pseudomonadati</taxon>
        <taxon>Pseudomonadota</taxon>
        <taxon>Gammaproteobacteria</taxon>
        <taxon>Thiotrichales</taxon>
        <taxon>Thiotrichaceae</taxon>
        <taxon>Thiomargarita</taxon>
    </lineage>
</organism>
<dbReference type="InterPro" id="IPR022573">
    <property type="entry name" value="DUF2887"/>
</dbReference>
<gene>
    <name evidence="1" type="ORF">THIOM_004618</name>
</gene>
<evidence type="ECO:0008006" key="3">
    <source>
        <dbReference type="Google" id="ProtNLM"/>
    </source>
</evidence>
<protein>
    <recommendedName>
        <fullName evidence="3">Transposase (putative) YhgA-like domain-containing protein</fullName>
    </recommendedName>
</protein>
<reference evidence="1 2" key="1">
    <citation type="submission" date="2016-05" db="EMBL/GenBank/DDBJ databases">
        <title>Single-cell genome of chain-forming Candidatus Thiomargarita nelsonii and comparison to other large sulfur-oxidizing bacteria.</title>
        <authorList>
            <person name="Winkel M."/>
            <person name="Salman V."/>
            <person name="Woyke T."/>
            <person name="Schulz-Vogt H."/>
            <person name="Richter M."/>
            <person name="Flood B."/>
            <person name="Bailey J."/>
            <person name="Amann R."/>
            <person name="Mussmann M."/>
        </authorList>
    </citation>
    <scope>NUCLEOTIDE SEQUENCE [LARGE SCALE GENOMIC DNA]</scope>
    <source>
        <strain evidence="1 2">THI036</strain>
    </source>
</reference>
<evidence type="ECO:0000313" key="1">
    <source>
        <dbReference type="EMBL" id="OAD19728.1"/>
    </source>
</evidence>
<feature type="non-terminal residue" evidence="1">
    <location>
        <position position="268"/>
    </location>
</feature>
<dbReference type="Pfam" id="PF11103">
    <property type="entry name" value="DUF2887"/>
    <property type="match status" value="1"/>
</dbReference>
<keyword evidence="2" id="KW-1185">Reference proteome</keyword>
<sequence length="268" mass="30841">MRKEKTTRNTDEAFLQLMKISGNSFLKLLGVSPEKAERYHFQAVTFQEKPEIECIVMLESENQLVFIEFQAYPEPFSRYRLAAAIFQGCAQQKYQGEVIAGIIYTNPECQAAALPFEALKIGDSKCLNGWFREIVLSDYTEDELRTMDPKLLVLAPFTLSAKDEKANLLMMLMKGREWRDQVRQTFPLSQQQEILDILGFFVLKRFRQIKREEVTAMLNFDLMDTVAGKQLYNQGVQKGFHTGLQEGSLEEIRENVIEVLEARFGVVA</sequence>
<evidence type="ECO:0000313" key="2">
    <source>
        <dbReference type="Proteomes" id="UP000076962"/>
    </source>
</evidence>
<accession>A0A176RVI1</accession>
<proteinExistence type="predicted"/>
<dbReference type="EMBL" id="LUTY01002686">
    <property type="protein sequence ID" value="OAD19728.1"/>
    <property type="molecule type" value="Genomic_DNA"/>
</dbReference>